<evidence type="ECO:0000259" key="17">
    <source>
        <dbReference type="PROSITE" id="PS50105"/>
    </source>
</evidence>
<feature type="compositionally biased region" description="Low complexity" evidence="15">
    <location>
        <begin position="579"/>
        <end position="592"/>
    </location>
</feature>
<dbReference type="InterPro" id="IPR032393">
    <property type="entry name" value="SOAR_STIM1/2"/>
</dbReference>
<keyword evidence="2" id="KW-0597">Phosphoprotein</keyword>
<keyword evidence="5" id="KW-0479">Metal-binding</keyword>
<gene>
    <name evidence="18" type="ORF">D9C73_017498</name>
</gene>
<feature type="compositionally biased region" description="Basic and acidic residues" evidence="15">
    <location>
        <begin position="793"/>
        <end position="802"/>
    </location>
</feature>
<dbReference type="PROSITE" id="PS50105">
    <property type="entry name" value="SAM_DOMAIN"/>
    <property type="match status" value="1"/>
</dbReference>
<feature type="compositionally biased region" description="Low complexity" evidence="15">
    <location>
        <begin position="609"/>
        <end position="618"/>
    </location>
</feature>
<evidence type="ECO:0000256" key="1">
    <source>
        <dbReference type="ARBA" id="ARBA00022448"/>
    </source>
</evidence>
<dbReference type="Pfam" id="PF16533">
    <property type="entry name" value="SOAR"/>
    <property type="match status" value="1"/>
</dbReference>
<dbReference type="PANTHER" id="PTHR15136">
    <property type="entry name" value="STROMAL INTERACTION MOLECULE HOMOLOG"/>
    <property type="match status" value="1"/>
</dbReference>
<feature type="coiled-coil region" evidence="14">
    <location>
        <begin position="239"/>
        <end position="325"/>
    </location>
</feature>
<dbReference type="InterPro" id="IPR013761">
    <property type="entry name" value="SAM/pointed_sf"/>
</dbReference>
<comment type="subcellular location">
    <subcellularLocation>
        <location evidence="13">Endomembrane system</location>
        <topology evidence="13">Single-pass type I membrane protein</topology>
    </subcellularLocation>
</comment>
<evidence type="ECO:0000256" key="14">
    <source>
        <dbReference type="SAM" id="Coils"/>
    </source>
</evidence>
<feature type="region of interest" description="Disordered" evidence="15">
    <location>
        <begin position="769"/>
        <end position="825"/>
    </location>
</feature>
<dbReference type="GO" id="GO:0005886">
    <property type="term" value="C:plasma membrane"/>
    <property type="evidence" value="ECO:0007669"/>
    <property type="project" value="TreeGrafter"/>
</dbReference>
<keyword evidence="10" id="KW-0406">Ion transport</keyword>
<keyword evidence="12" id="KW-0325">Glycoprotein</keyword>
<dbReference type="Gene3D" id="1.10.287.3550">
    <property type="match status" value="1"/>
</dbReference>
<protein>
    <submittedName>
        <fullName evidence="18">Stromal interaction molecule 1</fullName>
    </submittedName>
</protein>
<evidence type="ECO:0000313" key="19">
    <source>
        <dbReference type="Proteomes" id="UP000298787"/>
    </source>
</evidence>
<dbReference type="InterPro" id="IPR001660">
    <property type="entry name" value="SAM"/>
</dbReference>
<evidence type="ECO:0000256" key="8">
    <source>
        <dbReference type="ARBA" id="ARBA00022989"/>
    </source>
</evidence>
<dbReference type="FunFam" id="1.20.5.340:FF:000011">
    <property type="entry name" value="Stromal interaction molecule 1"/>
    <property type="match status" value="1"/>
</dbReference>
<feature type="compositionally biased region" description="Pro residues" evidence="15">
    <location>
        <begin position="593"/>
        <end position="608"/>
    </location>
</feature>
<feature type="region of interest" description="Disordered" evidence="15">
    <location>
        <begin position="579"/>
        <end position="619"/>
    </location>
</feature>
<feature type="signal peptide" evidence="16">
    <location>
        <begin position="1"/>
        <end position="19"/>
    </location>
</feature>
<evidence type="ECO:0000256" key="12">
    <source>
        <dbReference type="ARBA" id="ARBA00023180"/>
    </source>
</evidence>
<evidence type="ECO:0000256" key="10">
    <source>
        <dbReference type="ARBA" id="ARBA00023065"/>
    </source>
</evidence>
<evidence type="ECO:0000256" key="9">
    <source>
        <dbReference type="ARBA" id="ARBA00023054"/>
    </source>
</evidence>
<feature type="chain" id="PRO_5020706972" evidence="16">
    <location>
        <begin position="20"/>
        <end position="825"/>
    </location>
</feature>
<dbReference type="Gene3D" id="1.10.238.180">
    <property type="match status" value="1"/>
</dbReference>
<proteinExistence type="predicted"/>
<sequence>MEGVCAWLVCVCVLSVCTGAHNSLDRSDHRVSNGNAVSDLCAIDQKLCKDANSLLSFEAIRSIHKLMDDDADGTVDMTETDEFLREDLKYHDPKAKHSSFHRADLYISVEDMWNTWKSSEVFNWTVQQVEDWLRISVELPQYAETFRKHQLDGKSLPRLAVKNTTLMVSVLKILDRSHAQKLQLKALDIVLFGPPPGRHNQWKDLVLGLSILMALGGCWFAYVQTRKSRDDMGKLMKDLEGLQRAEQSLMDLQEKLQKAQEEQRCVQVEKVKVEEKLRIEIDSAKQEAYRLRELREGTENERSRQKYAEEELDQVRMALKKAERELESRVHWTPPEALQKWLQLTHEIEVQYYNIKKQSAERQLLQAREGAEKIKKKRSSLFGTFHVAHSSSLDDVDHKILSAKQALAEVTSALREKLHRWQQIESLTGFCVVNNPGLGALANSLNLDPSFLGLRPPTPQHLILSDDLDDMDEDILSPGTLQYAAWQMDRRVSDLWPLSGIADSQSPWKHSVQSLMPPLRQRITDPALTFSSQRLVEGRTLPQQEGRGQFTSSRPPSGHARQNRSRSIGQLEFLPVPSPSLSTSLSHPSIGPTSPPHPPAVSFCPPPTNSTSSSPSSSYTEGASHFSALLFRSSYFHSVEAAPKLPSTGGASKSQGQRCRSGSFGYLPPLHGSFPKILTDIMNRSDSDSSLSHSHGESRNLYGSKPLLLSSRLYTRQGQSSGISTLGGGLEKSSSLGELRGSPATALASSCSTRSLCITSDATDGQLVFSSSASSSSSGSGRVAGVQLPARRSPMEEYKGEESELSSSRRRNAFNKIFKKKQGRH</sequence>
<feature type="domain" description="SAM" evidence="17">
    <location>
        <begin position="124"/>
        <end position="182"/>
    </location>
</feature>
<keyword evidence="8" id="KW-1133">Transmembrane helix</keyword>
<feature type="region of interest" description="Disordered" evidence="15">
    <location>
        <begin position="539"/>
        <end position="565"/>
    </location>
</feature>
<keyword evidence="7" id="KW-0106">Calcium</keyword>
<dbReference type="CDD" id="cd11722">
    <property type="entry name" value="SOAR"/>
    <property type="match status" value="1"/>
</dbReference>
<keyword evidence="4" id="KW-0812">Transmembrane</keyword>
<dbReference type="GO" id="GO:0005509">
    <property type="term" value="F:calcium ion binding"/>
    <property type="evidence" value="ECO:0007669"/>
    <property type="project" value="TreeGrafter"/>
</dbReference>
<evidence type="ECO:0000313" key="18">
    <source>
        <dbReference type="EMBL" id="TKS83386.1"/>
    </source>
</evidence>
<dbReference type="STRING" id="240159.A0A4U5V6F2"/>
<dbReference type="SMART" id="SM00454">
    <property type="entry name" value="SAM"/>
    <property type="match status" value="1"/>
</dbReference>
<dbReference type="Pfam" id="PF07647">
    <property type="entry name" value="SAM_2"/>
    <property type="match status" value="1"/>
</dbReference>
<evidence type="ECO:0000256" key="13">
    <source>
        <dbReference type="ARBA" id="ARBA00046288"/>
    </source>
</evidence>
<dbReference type="InterPro" id="IPR057835">
    <property type="entry name" value="EF-hand_STIM1/2"/>
</dbReference>
<dbReference type="AlphaFoldDB" id="A0A4U5V6F2"/>
<keyword evidence="3" id="KW-0109">Calcium transport</keyword>
<evidence type="ECO:0000256" key="5">
    <source>
        <dbReference type="ARBA" id="ARBA00022723"/>
    </source>
</evidence>
<evidence type="ECO:0000256" key="16">
    <source>
        <dbReference type="SAM" id="SignalP"/>
    </source>
</evidence>
<evidence type="ECO:0000256" key="7">
    <source>
        <dbReference type="ARBA" id="ARBA00022837"/>
    </source>
</evidence>
<dbReference type="GO" id="GO:0005246">
    <property type="term" value="F:calcium channel regulator activity"/>
    <property type="evidence" value="ECO:0007669"/>
    <property type="project" value="InterPro"/>
</dbReference>
<organism evidence="18 19">
    <name type="scientific">Collichthys lucidus</name>
    <name type="common">Big head croaker</name>
    <name type="synonym">Sciaena lucida</name>
    <dbReference type="NCBI Taxonomy" id="240159"/>
    <lineage>
        <taxon>Eukaryota</taxon>
        <taxon>Metazoa</taxon>
        <taxon>Chordata</taxon>
        <taxon>Craniata</taxon>
        <taxon>Vertebrata</taxon>
        <taxon>Euteleostomi</taxon>
        <taxon>Actinopterygii</taxon>
        <taxon>Neopterygii</taxon>
        <taxon>Teleostei</taxon>
        <taxon>Neoteleostei</taxon>
        <taxon>Acanthomorphata</taxon>
        <taxon>Eupercaria</taxon>
        <taxon>Sciaenidae</taxon>
        <taxon>Collichthys</taxon>
    </lineage>
</organism>
<name>A0A4U5V6F2_COLLU</name>
<evidence type="ECO:0000256" key="4">
    <source>
        <dbReference type="ARBA" id="ARBA00022692"/>
    </source>
</evidence>
<dbReference type="PANTHER" id="PTHR15136:SF14">
    <property type="entry name" value="STROMAL INTERACTION MOLECULE 1 ISOFORM X1"/>
    <property type="match status" value="1"/>
</dbReference>
<keyword evidence="9 14" id="KW-0175">Coiled coil</keyword>
<dbReference type="Gene3D" id="1.10.150.50">
    <property type="entry name" value="Transcription Factor, Ets-1"/>
    <property type="match status" value="1"/>
</dbReference>
<accession>A0A4U5V6F2</accession>
<dbReference type="SUPFAM" id="SSF47769">
    <property type="entry name" value="SAM/Pointed domain"/>
    <property type="match status" value="1"/>
</dbReference>
<dbReference type="InterPro" id="IPR037608">
    <property type="entry name" value="STIM1/2"/>
</dbReference>
<feature type="compositionally biased region" description="Basic residues" evidence="15">
    <location>
        <begin position="808"/>
        <end position="825"/>
    </location>
</feature>
<dbReference type="FunFam" id="1.10.238.180:FF:000001">
    <property type="entry name" value="Stromal interaction molecule 1"/>
    <property type="match status" value="1"/>
</dbReference>
<dbReference type="GO" id="GO:0051049">
    <property type="term" value="P:regulation of transport"/>
    <property type="evidence" value="ECO:0007669"/>
    <property type="project" value="UniProtKB-ARBA"/>
</dbReference>
<evidence type="ECO:0000256" key="11">
    <source>
        <dbReference type="ARBA" id="ARBA00023136"/>
    </source>
</evidence>
<evidence type="ECO:0000256" key="3">
    <source>
        <dbReference type="ARBA" id="ARBA00022568"/>
    </source>
</evidence>
<dbReference type="FunFam" id="1.10.150.50:FF:000009">
    <property type="entry name" value="Stromal interaction molecule 1"/>
    <property type="match status" value="1"/>
</dbReference>
<keyword evidence="19" id="KW-1185">Reference proteome</keyword>
<dbReference type="GO" id="GO:0002115">
    <property type="term" value="P:store-operated calcium entry"/>
    <property type="evidence" value="ECO:0007669"/>
    <property type="project" value="TreeGrafter"/>
</dbReference>
<keyword evidence="6 16" id="KW-0732">Signal</keyword>
<evidence type="ECO:0000256" key="15">
    <source>
        <dbReference type="SAM" id="MobiDB-lite"/>
    </source>
</evidence>
<evidence type="ECO:0000256" key="6">
    <source>
        <dbReference type="ARBA" id="ARBA00022729"/>
    </source>
</evidence>
<keyword evidence="11" id="KW-0472">Membrane</keyword>
<dbReference type="EMBL" id="CM014092">
    <property type="protein sequence ID" value="TKS83386.1"/>
    <property type="molecule type" value="Genomic_DNA"/>
</dbReference>
<keyword evidence="1" id="KW-0813">Transport</keyword>
<dbReference type="GO" id="GO:0006874">
    <property type="term" value="P:intracellular calcium ion homeostasis"/>
    <property type="evidence" value="ECO:0007669"/>
    <property type="project" value="TreeGrafter"/>
</dbReference>
<reference evidence="18 19" key="1">
    <citation type="submission" date="2019-01" db="EMBL/GenBank/DDBJ databases">
        <title>Genome Assembly of Collichthys lucidus.</title>
        <authorList>
            <person name="Cai M."/>
            <person name="Xiao S."/>
        </authorList>
    </citation>
    <scope>NUCLEOTIDE SEQUENCE [LARGE SCALE GENOMIC DNA]</scope>
    <source>
        <strain evidence="18">JT15FE1705JMU</strain>
        <tissue evidence="18">Muscle</tissue>
    </source>
</reference>
<dbReference type="Proteomes" id="UP000298787">
    <property type="component" value="Chromosome 15"/>
</dbReference>
<dbReference type="Pfam" id="PF25578">
    <property type="entry name" value="EF-hand_STIM1"/>
    <property type="match status" value="1"/>
</dbReference>
<evidence type="ECO:0000256" key="2">
    <source>
        <dbReference type="ARBA" id="ARBA00022553"/>
    </source>
</evidence>
<feature type="compositionally biased region" description="Low complexity" evidence="15">
    <location>
        <begin position="770"/>
        <end position="781"/>
    </location>
</feature>
<dbReference type="GO" id="GO:0005783">
    <property type="term" value="C:endoplasmic reticulum"/>
    <property type="evidence" value="ECO:0007669"/>
    <property type="project" value="TreeGrafter"/>
</dbReference>
<dbReference type="Gene3D" id="1.20.5.340">
    <property type="match status" value="1"/>
</dbReference>